<evidence type="ECO:0000313" key="1">
    <source>
        <dbReference type="EMBL" id="JAE08966.1"/>
    </source>
</evidence>
<accession>A0A0A9FFQ0</accession>
<dbReference type="AlphaFoldDB" id="A0A0A9FFQ0"/>
<dbReference type="EMBL" id="GBRH01188930">
    <property type="protein sequence ID" value="JAE08966.1"/>
    <property type="molecule type" value="Transcribed_RNA"/>
</dbReference>
<proteinExistence type="predicted"/>
<organism evidence="1">
    <name type="scientific">Arundo donax</name>
    <name type="common">Giant reed</name>
    <name type="synonym">Donax arundinaceus</name>
    <dbReference type="NCBI Taxonomy" id="35708"/>
    <lineage>
        <taxon>Eukaryota</taxon>
        <taxon>Viridiplantae</taxon>
        <taxon>Streptophyta</taxon>
        <taxon>Embryophyta</taxon>
        <taxon>Tracheophyta</taxon>
        <taxon>Spermatophyta</taxon>
        <taxon>Magnoliopsida</taxon>
        <taxon>Liliopsida</taxon>
        <taxon>Poales</taxon>
        <taxon>Poaceae</taxon>
        <taxon>PACMAD clade</taxon>
        <taxon>Arundinoideae</taxon>
        <taxon>Arundineae</taxon>
        <taxon>Arundo</taxon>
    </lineage>
</organism>
<sequence>MVARPDCCHLLSSCPTC</sequence>
<protein>
    <submittedName>
        <fullName evidence="1">Uncharacterized protein</fullName>
    </submittedName>
</protein>
<name>A0A0A9FFQ0_ARUDO</name>
<reference evidence="1" key="1">
    <citation type="submission" date="2014-09" db="EMBL/GenBank/DDBJ databases">
        <authorList>
            <person name="Magalhaes I.L.F."/>
            <person name="Oliveira U."/>
            <person name="Santos F.R."/>
            <person name="Vidigal T.H.D.A."/>
            <person name="Brescovit A.D."/>
            <person name="Santos A.J."/>
        </authorList>
    </citation>
    <scope>NUCLEOTIDE SEQUENCE</scope>
    <source>
        <tissue evidence="1">Shoot tissue taken approximately 20 cm above the soil surface</tissue>
    </source>
</reference>
<reference evidence="1" key="2">
    <citation type="journal article" date="2015" name="Data Brief">
        <title>Shoot transcriptome of the giant reed, Arundo donax.</title>
        <authorList>
            <person name="Barrero R.A."/>
            <person name="Guerrero F.D."/>
            <person name="Moolhuijzen P."/>
            <person name="Goolsby J.A."/>
            <person name="Tidwell J."/>
            <person name="Bellgard S.E."/>
            <person name="Bellgard M.I."/>
        </authorList>
    </citation>
    <scope>NUCLEOTIDE SEQUENCE</scope>
    <source>
        <tissue evidence="1">Shoot tissue taken approximately 20 cm above the soil surface</tissue>
    </source>
</reference>